<dbReference type="InterPro" id="IPR003593">
    <property type="entry name" value="AAA+_ATPase"/>
</dbReference>
<dbReference type="PANTHER" id="PTHR43499:SF1">
    <property type="entry name" value="ABC TRANSPORTER I FAMILY MEMBER 1"/>
    <property type="match status" value="1"/>
</dbReference>
<evidence type="ECO:0000256" key="5">
    <source>
        <dbReference type="ARBA" id="ARBA00022840"/>
    </source>
</evidence>
<evidence type="ECO:0000256" key="1">
    <source>
        <dbReference type="ARBA" id="ARBA00004533"/>
    </source>
</evidence>
<dbReference type="Gene3D" id="3.40.50.300">
    <property type="entry name" value="P-loop containing nucleotide triphosphate hydrolases"/>
    <property type="match status" value="1"/>
</dbReference>
<dbReference type="GO" id="GO:0005524">
    <property type="term" value="F:ATP binding"/>
    <property type="evidence" value="ECO:0007669"/>
    <property type="project" value="UniProtKB-KW"/>
</dbReference>
<keyword evidence="2" id="KW-0813">Transport</keyword>
<evidence type="ECO:0000313" key="9">
    <source>
        <dbReference type="EMBL" id="RAK34008.1"/>
    </source>
</evidence>
<dbReference type="InterPro" id="IPR027417">
    <property type="entry name" value="P-loop_NTPase"/>
</dbReference>
<proteinExistence type="predicted"/>
<keyword evidence="4" id="KW-0201">Cytochrome c-type biogenesis</keyword>
<dbReference type="OrthoDB" id="9800654at2"/>
<dbReference type="Proteomes" id="UP000249453">
    <property type="component" value="Unassembled WGS sequence"/>
</dbReference>
<dbReference type="InterPro" id="IPR003439">
    <property type="entry name" value="ABC_transporter-like_ATP-bd"/>
</dbReference>
<feature type="domain" description="ABC transporter" evidence="8">
    <location>
        <begin position="3"/>
        <end position="215"/>
    </location>
</feature>
<dbReference type="Pfam" id="PF00005">
    <property type="entry name" value="ABC_tran"/>
    <property type="match status" value="1"/>
</dbReference>
<evidence type="ECO:0000313" key="10">
    <source>
        <dbReference type="Proteomes" id="UP000249453"/>
    </source>
</evidence>
<dbReference type="EMBL" id="QLMK01000001">
    <property type="protein sequence ID" value="RAK34008.1"/>
    <property type="molecule type" value="Genomic_DNA"/>
</dbReference>
<sequence>MRLIADNLVGERGGEIIFSALSFEIKKSEALIITGPNGSGKSTLLRIIAGLLTPAEGEIKLTEGGDTLPVSAACHYLGHHNAMKPGLTVRENLLFWQQFHGADALPIDEALEAIDLPGVEHLPFGYLSTGQKRRISIAKLLVSHRPIWIVDEPTAGLDKASEMRFARLMHQHMQQGGMILAATHIPLGLDAAHSSNGELLPVIRTLDMGDYFPETF</sequence>
<name>A0A364JZ69_9HYPH</name>
<keyword evidence="7" id="KW-0472">Membrane</keyword>
<reference evidence="9 10" key="1">
    <citation type="submission" date="2018-06" db="EMBL/GenBank/DDBJ databases">
        <title>Genomic Encyclopedia of Type Strains, Phase IV (KMG-IV): sequencing the most valuable type-strain genomes for metagenomic binning, comparative biology and taxonomic classification.</title>
        <authorList>
            <person name="Goeker M."/>
        </authorList>
    </citation>
    <scope>NUCLEOTIDE SEQUENCE [LARGE SCALE GENOMIC DNA]</scope>
    <source>
        <strain evidence="9 10">DSM 26720</strain>
    </source>
</reference>
<accession>A0A364JZ69</accession>
<dbReference type="GO" id="GO:0016887">
    <property type="term" value="F:ATP hydrolysis activity"/>
    <property type="evidence" value="ECO:0007669"/>
    <property type="project" value="InterPro"/>
</dbReference>
<evidence type="ECO:0000256" key="6">
    <source>
        <dbReference type="ARBA" id="ARBA00022967"/>
    </source>
</evidence>
<comment type="subcellular location">
    <subcellularLocation>
        <location evidence="1">Cell inner membrane</location>
    </subcellularLocation>
</comment>
<dbReference type="AlphaFoldDB" id="A0A364JZ69"/>
<keyword evidence="10" id="KW-1185">Reference proteome</keyword>
<keyword evidence="5" id="KW-0067">ATP-binding</keyword>
<dbReference type="SMART" id="SM00382">
    <property type="entry name" value="AAA"/>
    <property type="match status" value="1"/>
</dbReference>
<dbReference type="GO" id="GO:0005886">
    <property type="term" value="C:plasma membrane"/>
    <property type="evidence" value="ECO:0007669"/>
    <property type="project" value="UniProtKB-SubCell"/>
</dbReference>
<evidence type="ECO:0000256" key="4">
    <source>
        <dbReference type="ARBA" id="ARBA00022748"/>
    </source>
</evidence>
<gene>
    <name evidence="9" type="ORF">C7374_101336</name>
</gene>
<evidence type="ECO:0000256" key="7">
    <source>
        <dbReference type="ARBA" id="ARBA00023136"/>
    </source>
</evidence>
<dbReference type="NCBIfam" id="TIGR01189">
    <property type="entry name" value="ccmA"/>
    <property type="match status" value="1"/>
</dbReference>
<dbReference type="RefSeq" id="WP_111574243.1">
    <property type="nucleotide sequence ID" value="NZ_JBHEEY010000001.1"/>
</dbReference>
<dbReference type="PANTHER" id="PTHR43499">
    <property type="entry name" value="ABC TRANSPORTER I FAMILY MEMBER 1"/>
    <property type="match status" value="1"/>
</dbReference>
<comment type="caution">
    <text evidence="9">The sequence shown here is derived from an EMBL/GenBank/DDBJ whole genome shotgun (WGS) entry which is preliminary data.</text>
</comment>
<evidence type="ECO:0000256" key="2">
    <source>
        <dbReference type="ARBA" id="ARBA00022448"/>
    </source>
</evidence>
<organism evidence="9 10">
    <name type="scientific">Falsochrobactrum ovis</name>
    <dbReference type="NCBI Taxonomy" id="1293442"/>
    <lineage>
        <taxon>Bacteria</taxon>
        <taxon>Pseudomonadati</taxon>
        <taxon>Pseudomonadota</taxon>
        <taxon>Alphaproteobacteria</taxon>
        <taxon>Hyphomicrobiales</taxon>
        <taxon>Brucellaceae</taxon>
        <taxon>Falsochrobactrum</taxon>
    </lineage>
</organism>
<evidence type="ECO:0000259" key="8">
    <source>
        <dbReference type="PROSITE" id="PS50893"/>
    </source>
</evidence>
<evidence type="ECO:0000256" key="3">
    <source>
        <dbReference type="ARBA" id="ARBA00022741"/>
    </source>
</evidence>
<keyword evidence="6" id="KW-1278">Translocase</keyword>
<keyword evidence="3" id="KW-0547">Nucleotide-binding</keyword>
<dbReference type="GO" id="GO:0017004">
    <property type="term" value="P:cytochrome complex assembly"/>
    <property type="evidence" value="ECO:0007669"/>
    <property type="project" value="UniProtKB-KW"/>
</dbReference>
<dbReference type="GO" id="GO:0022857">
    <property type="term" value="F:transmembrane transporter activity"/>
    <property type="evidence" value="ECO:0007669"/>
    <property type="project" value="InterPro"/>
</dbReference>
<dbReference type="SUPFAM" id="SSF52540">
    <property type="entry name" value="P-loop containing nucleoside triphosphate hydrolases"/>
    <property type="match status" value="1"/>
</dbReference>
<dbReference type="PROSITE" id="PS50893">
    <property type="entry name" value="ABC_TRANSPORTER_2"/>
    <property type="match status" value="1"/>
</dbReference>
<dbReference type="InterPro" id="IPR005895">
    <property type="entry name" value="ABC_transptr_haem_export_CcmA"/>
</dbReference>
<protein>
    <submittedName>
        <fullName evidence="9">Heme exporter protein A</fullName>
    </submittedName>
</protein>